<dbReference type="HOGENOM" id="CLU_1702324_0_0_14"/>
<keyword evidence="1" id="KW-0812">Transmembrane</keyword>
<dbReference type="PIR" id="F90591">
    <property type="entry name" value="F90591"/>
</dbReference>
<proteinExistence type="predicted"/>
<feature type="transmembrane region" description="Helical" evidence="1">
    <location>
        <begin position="87"/>
        <end position="107"/>
    </location>
</feature>
<keyword evidence="1" id="KW-1133">Transmembrane helix</keyword>
<dbReference type="Proteomes" id="UP000000528">
    <property type="component" value="Chromosome"/>
</dbReference>
<feature type="transmembrane region" description="Helical" evidence="1">
    <location>
        <begin position="56"/>
        <end position="80"/>
    </location>
</feature>
<name>Q98PT1_MYCPU</name>
<dbReference type="STRING" id="272635.gene:17577245"/>
<feature type="transmembrane region" description="Helical" evidence="1">
    <location>
        <begin position="12"/>
        <end position="36"/>
    </location>
</feature>
<evidence type="ECO:0000313" key="2">
    <source>
        <dbReference type="EMBL" id="CAC13811.1"/>
    </source>
</evidence>
<sequence length="154" mass="18594">MKSKYLIQKVEFYLQLILLFIHITLLTFWVVEIVFLGTNKFDNSSQQEQDFGYQNFLTTKLFVFIGSYLVIVFFLVNLLVSRRYGIGYFFCIIWFIFFLSILITHLIDKNAYENTFRKVVFSLFVVVNVFQLLLILYWIFKVNKERMINKISMR</sequence>
<dbReference type="AlphaFoldDB" id="Q98PT1"/>
<dbReference type="RefSeq" id="WP_010925439.1">
    <property type="nucleotide sequence ID" value="NC_002771.1"/>
</dbReference>
<evidence type="ECO:0000256" key="1">
    <source>
        <dbReference type="SAM" id="Phobius"/>
    </source>
</evidence>
<keyword evidence="1" id="KW-0472">Membrane</keyword>
<dbReference type="KEGG" id="mpu:MYPU_6380"/>
<gene>
    <name evidence="2" type="ordered locus">MYPU_6380</name>
</gene>
<evidence type="ECO:0000313" key="3">
    <source>
        <dbReference type="Proteomes" id="UP000000528"/>
    </source>
</evidence>
<reference evidence="2 3" key="1">
    <citation type="journal article" date="2001" name="Nucleic Acids Res.">
        <title>The complete genome sequence of the murine respiratory pathogen Mycoplasma pulmonis.</title>
        <authorList>
            <person name="Chambaud I."/>
            <person name="Heilig R."/>
            <person name="Ferris S."/>
            <person name="Barbe V."/>
            <person name="Samson D."/>
            <person name="Galisson F."/>
            <person name="Moszer I."/>
            <person name="Dybvig K."/>
            <person name="Wroblewski H."/>
            <person name="Viari A."/>
            <person name="Rocha E.P.C."/>
            <person name="Blanchard A."/>
        </authorList>
    </citation>
    <scope>NUCLEOTIDE SEQUENCE [LARGE SCALE GENOMIC DNA]</scope>
    <source>
        <strain evidence="2 3">UAB CTIP</strain>
    </source>
</reference>
<accession>Q98PT1</accession>
<keyword evidence="3" id="KW-1185">Reference proteome</keyword>
<dbReference type="BioCyc" id="MPUL272635:G1GT6-646-MONOMER"/>
<organism evidence="3">
    <name type="scientific">Mycoplasmopsis pulmonis (strain UAB CTIP)</name>
    <name type="common">Mycoplasma pulmonis</name>
    <dbReference type="NCBI Taxonomy" id="272635"/>
    <lineage>
        <taxon>Bacteria</taxon>
        <taxon>Bacillati</taxon>
        <taxon>Mycoplasmatota</taxon>
        <taxon>Mycoplasmoidales</taxon>
        <taxon>Metamycoplasmataceae</taxon>
        <taxon>Mycoplasmopsis</taxon>
    </lineage>
</organism>
<feature type="transmembrane region" description="Helical" evidence="1">
    <location>
        <begin position="119"/>
        <end position="140"/>
    </location>
</feature>
<protein>
    <submittedName>
        <fullName evidence="2">Uncharacterized protein</fullName>
    </submittedName>
</protein>
<dbReference type="EMBL" id="AL445565">
    <property type="protein sequence ID" value="CAC13811.1"/>
    <property type="molecule type" value="Genomic_DNA"/>
</dbReference>